<comment type="function">
    <text evidence="1 15">Mitochondrial GTPase involved in mitochondrial trafficking. Probably involved in control of anterograde transport of mitochondria and their subcellular distribution.</text>
</comment>
<name>A0A0J9XA16_GEOCN</name>
<dbReference type="InterPro" id="IPR002048">
    <property type="entry name" value="EF_hand_dom"/>
</dbReference>
<dbReference type="SMART" id="SM00175">
    <property type="entry name" value="RAB"/>
    <property type="match status" value="1"/>
</dbReference>
<sequence>MINDTIRVVVCGDDGVGKSSLITSLVKDVFVPNIQSVLPPITIPREFSSLPESPISTIIVDTSADPMERATLQQEIKRANVIWLVYSGHYTCERITLFWMPFFRSMGVNLPVILTSNKCDVVPAEDASMIMADEMIPIMKEFKEIQSCIRCSAQQQYNVNQAFYLCQRAVTHPIAPLFDSKEGCLKQAAIAALERIFFLSDNDQDGVLSDREFNELQKKCFKKSLEPMDLQFLKNALLEISPTAVTATGITEEGFILLNKLYAEKGRHETTWGILRSFHYTDSLSLEDTFLYPKLDVPVNSSVELSPEGYRFLVDLFVLFDKDNDGGLNDLELESLFKPSPGIPKLWQEFNFPQTTVRNDLGNITLQGWLAQWSMTTYLDYKTTTAYLALLGFESQHQSMRKITDALKVTRPRKQRNPSTRSYRNSVVDRNVFNCYVVGSPGSGKTSLLTAFLNRPFTEIYSPTIKPFTVVNSVEMTGGKQCYLILEELGELEPAVLENQSRLDSCDVLCFVYDSSDPDSFTYLVELCQKNPLLERLPAVYVALKADLDRQQQRSSMQPDAYTSKLNMASPLHVSVQWPQALNELFVQLSEAALRPGSATPHVDLEEEESNLIPMAAIALGLGAFAVTLSWYLRSFSHGSH</sequence>
<dbReference type="SUPFAM" id="SSF47473">
    <property type="entry name" value="EF-hand"/>
    <property type="match status" value="1"/>
</dbReference>
<dbReference type="PANTHER" id="PTHR46819:SF1">
    <property type="entry name" value="EF-HAND CALCIUM-BINDING DOMAIN-CONTAINING PROTEIN 7"/>
    <property type="match status" value="1"/>
</dbReference>
<dbReference type="OrthoDB" id="10020961at2759"/>
<dbReference type="EMBL" id="CCBN010000006">
    <property type="protein sequence ID" value="CDO54050.1"/>
    <property type="molecule type" value="Genomic_DNA"/>
</dbReference>
<comment type="caution">
    <text evidence="19">The sequence shown here is derived from an EMBL/GenBank/DDBJ whole genome shotgun (WGS) entry which is preliminary data.</text>
</comment>
<keyword evidence="4 16" id="KW-0812">Transmembrane</keyword>
<keyword evidence="8 15" id="KW-1000">Mitochondrion outer membrane</keyword>
<dbReference type="InterPro" id="IPR020860">
    <property type="entry name" value="MIRO_dom"/>
</dbReference>
<feature type="domain" description="Miro" evidence="18">
    <location>
        <begin position="3"/>
        <end position="172"/>
    </location>
</feature>
<evidence type="ECO:0000259" key="17">
    <source>
        <dbReference type="PROSITE" id="PS50222"/>
    </source>
</evidence>
<dbReference type="Gene3D" id="1.10.238.10">
    <property type="entry name" value="EF-hand"/>
    <property type="match status" value="2"/>
</dbReference>
<comment type="subcellular location">
    <subcellularLocation>
        <location evidence="2 15">Mitochondrion outer membrane</location>
        <topology evidence="2 15">Single-pass type IV membrane protein</topology>
    </subcellularLocation>
</comment>
<comment type="similarity">
    <text evidence="3 15">Belongs to the mitochondrial Rho GTPase family.</text>
</comment>
<evidence type="ECO:0000313" key="19">
    <source>
        <dbReference type="EMBL" id="CDO54050.1"/>
    </source>
</evidence>
<dbReference type="InterPro" id="IPR052266">
    <property type="entry name" value="Miro-EF-hand_domain"/>
</dbReference>
<dbReference type="InterPro" id="IPR011992">
    <property type="entry name" value="EF-hand-dom_pair"/>
</dbReference>
<evidence type="ECO:0000256" key="10">
    <source>
        <dbReference type="ARBA" id="ARBA00022837"/>
    </source>
</evidence>
<evidence type="ECO:0000256" key="11">
    <source>
        <dbReference type="ARBA" id="ARBA00022989"/>
    </source>
</evidence>
<evidence type="ECO:0000313" key="20">
    <source>
        <dbReference type="Proteomes" id="UP000242525"/>
    </source>
</evidence>
<evidence type="ECO:0000256" key="14">
    <source>
        <dbReference type="ARBA" id="ARBA00023136"/>
    </source>
</evidence>
<dbReference type="CDD" id="cd01892">
    <property type="entry name" value="Miro2"/>
    <property type="match status" value="1"/>
</dbReference>
<evidence type="ECO:0000256" key="13">
    <source>
        <dbReference type="ARBA" id="ARBA00023134"/>
    </source>
</evidence>
<dbReference type="InterPro" id="IPR018247">
    <property type="entry name" value="EF_Hand_1_Ca_BS"/>
</dbReference>
<dbReference type="Pfam" id="PF00071">
    <property type="entry name" value="Ras"/>
    <property type="match status" value="2"/>
</dbReference>
<evidence type="ECO:0000256" key="12">
    <source>
        <dbReference type="ARBA" id="ARBA00023128"/>
    </source>
</evidence>
<dbReference type="FunFam" id="3.40.50.300:FF:000572">
    <property type="entry name" value="Mitochondrial Rho GTPase"/>
    <property type="match status" value="1"/>
</dbReference>
<dbReference type="STRING" id="1173061.A0A0J9XA16"/>
<evidence type="ECO:0000256" key="7">
    <source>
        <dbReference type="ARBA" id="ARBA00022741"/>
    </source>
</evidence>
<dbReference type="Pfam" id="PF08356">
    <property type="entry name" value="EF_assoc_2"/>
    <property type="match status" value="1"/>
</dbReference>
<dbReference type="FunFam" id="3.40.50.300:FF:000553">
    <property type="entry name" value="Mitochondrial Rho GTPase"/>
    <property type="match status" value="1"/>
</dbReference>
<evidence type="ECO:0000256" key="15">
    <source>
        <dbReference type="PIRNR" id="PIRNR037488"/>
    </source>
</evidence>
<gene>
    <name evidence="19" type="ORF">BN980_GECA06s03904g</name>
</gene>
<accession>A0A0J9XA16</accession>
<dbReference type="SUPFAM" id="SSF52540">
    <property type="entry name" value="P-loop containing nucleoside triphosphate hydrolases"/>
    <property type="match status" value="2"/>
</dbReference>
<dbReference type="EC" id="3.6.5.-" evidence="15"/>
<keyword evidence="13 15" id="KW-0342">GTP-binding</keyword>
<evidence type="ECO:0000256" key="1">
    <source>
        <dbReference type="ARBA" id="ARBA00003481"/>
    </source>
</evidence>
<keyword evidence="12 15" id="KW-0496">Mitochondrion</keyword>
<keyword evidence="14 15" id="KW-0472">Membrane</keyword>
<dbReference type="InterPro" id="IPR013567">
    <property type="entry name" value="EF_hand_assoc_2"/>
</dbReference>
<dbReference type="PROSITE" id="PS50222">
    <property type="entry name" value="EF_HAND_2"/>
    <property type="match status" value="1"/>
</dbReference>
<dbReference type="Gene3D" id="3.40.50.300">
    <property type="entry name" value="P-loop containing nucleotide triphosphate hydrolases"/>
    <property type="match status" value="2"/>
</dbReference>
<proteinExistence type="inferred from homology"/>
<dbReference type="GO" id="GO:0005741">
    <property type="term" value="C:mitochondrial outer membrane"/>
    <property type="evidence" value="ECO:0007669"/>
    <property type="project" value="UniProtKB-SubCell"/>
</dbReference>
<dbReference type="GO" id="GO:0005525">
    <property type="term" value="F:GTP binding"/>
    <property type="evidence" value="ECO:0007669"/>
    <property type="project" value="UniProtKB-KW"/>
</dbReference>
<keyword evidence="20" id="KW-1185">Reference proteome</keyword>
<protein>
    <recommendedName>
        <fullName evidence="15">Mitochondrial Rho GTPase</fullName>
        <ecNumber evidence="15">3.6.5.-</ecNumber>
    </recommendedName>
</protein>
<dbReference type="Pfam" id="PF08355">
    <property type="entry name" value="EF_assoc_1"/>
    <property type="match status" value="1"/>
</dbReference>
<evidence type="ECO:0000256" key="9">
    <source>
        <dbReference type="ARBA" id="ARBA00022801"/>
    </source>
</evidence>
<evidence type="ECO:0000256" key="4">
    <source>
        <dbReference type="ARBA" id="ARBA00022692"/>
    </source>
</evidence>
<evidence type="ECO:0000256" key="2">
    <source>
        <dbReference type="ARBA" id="ARBA00004200"/>
    </source>
</evidence>
<dbReference type="InterPro" id="IPR021181">
    <property type="entry name" value="Miro"/>
</dbReference>
<evidence type="ECO:0000256" key="8">
    <source>
        <dbReference type="ARBA" id="ARBA00022787"/>
    </source>
</evidence>
<keyword evidence="9 15" id="KW-0378">Hydrolase</keyword>
<dbReference type="PRINTS" id="PR00449">
    <property type="entry name" value="RASTRNSFRMNG"/>
</dbReference>
<dbReference type="InterPro" id="IPR013566">
    <property type="entry name" value="EF_hand_assoc_1"/>
</dbReference>
<keyword evidence="7 15" id="KW-0547">Nucleotide-binding</keyword>
<dbReference type="SMART" id="SM00173">
    <property type="entry name" value="RAS"/>
    <property type="match status" value="1"/>
</dbReference>
<dbReference type="Proteomes" id="UP000242525">
    <property type="component" value="Unassembled WGS sequence"/>
</dbReference>
<dbReference type="PANTHER" id="PTHR46819">
    <property type="entry name" value="EF-HAND CALCIUM-BINDING DOMAIN-CONTAINING PROTEIN 7"/>
    <property type="match status" value="1"/>
</dbReference>
<keyword evidence="10 15" id="KW-0106">Calcium</keyword>
<feature type="domain" description="EF-hand" evidence="17">
    <location>
        <begin position="188"/>
        <end position="223"/>
    </location>
</feature>
<dbReference type="FunFam" id="1.10.238.10:FF:000011">
    <property type="entry name" value="Mitochondrial Rho GTPase"/>
    <property type="match status" value="1"/>
</dbReference>
<dbReference type="InterPro" id="IPR001806">
    <property type="entry name" value="Small_GTPase"/>
</dbReference>
<evidence type="ECO:0000256" key="16">
    <source>
        <dbReference type="SAM" id="Phobius"/>
    </source>
</evidence>
<keyword evidence="5" id="KW-0479">Metal-binding</keyword>
<dbReference type="AlphaFoldDB" id="A0A0J9XA16"/>
<organism evidence="19 20">
    <name type="scientific">Geotrichum candidum</name>
    <name type="common">Oospora lactis</name>
    <name type="synonym">Dipodascus geotrichum</name>
    <dbReference type="NCBI Taxonomy" id="1173061"/>
    <lineage>
        <taxon>Eukaryota</taxon>
        <taxon>Fungi</taxon>
        <taxon>Dikarya</taxon>
        <taxon>Ascomycota</taxon>
        <taxon>Saccharomycotina</taxon>
        <taxon>Dipodascomycetes</taxon>
        <taxon>Dipodascales</taxon>
        <taxon>Dipodascaceae</taxon>
        <taxon>Geotrichum</taxon>
    </lineage>
</organism>
<dbReference type="PROSITE" id="PS00018">
    <property type="entry name" value="EF_HAND_1"/>
    <property type="match status" value="1"/>
</dbReference>
<feature type="domain" description="Miro" evidence="18">
    <location>
        <begin position="430"/>
        <end position="595"/>
    </location>
</feature>
<keyword evidence="11 16" id="KW-1133">Transmembrane helix</keyword>
<dbReference type="PIRSF" id="PIRSF037488">
    <property type="entry name" value="Mt_Rho_GTPase"/>
    <property type="match status" value="1"/>
</dbReference>
<evidence type="ECO:0000256" key="6">
    <source>
        <dbReference type="ARBA" id="ARBA00022737"/>
    </source>
</evidence>
<dbReference type="GO" id="GO:0003924">
    <property type="term" value="F:GTPase activity"/>
    <property type="evidence" value="ECO:0007669"/>
    <property type="project" value="InterPro"/>
</dbReference>
<reference evidence="19" key="1">
    <citation type="submission" date="2014-03" db="EMBL/GenBank/DDBJ databases">
        <authorList>
            <person name="Casaregola S."/>
        </authorList>
    </citation>
    <scope>NUCLEOTIDE SEQUENCE [LARGE SCALE GENOMIC DNA]</scope>
    <source>
        <strain evidence="19">CLIB 918</strain>
    </source>
</reference>
<evidence type="ECO:0000259" key="18">
    <source>
        <dbReference type="PROSITE" id="PS51423"/>
    </source>
</evidence>
<dbReference type="InterPro" id="IPR027417">
    <property type="entry name" value="P-loop_NTPase"/>
</dbReference>
<keyword evidence="6" id="KW-0677">Repeat</keyword>
<evidence type="ECO:0000256" key="3">
    <source>
        <dbReference type="ARBA" id="ARBA00007981"/>
    </source>
</evidence>
<dbReference type="GO" id="GO:0005509">
    <property type="term" value="F:calcium ion binding"/>
    <property type="evidence" value="ECO:0007669"/>
    <property type="project" value="InterPro"/>
</dbReference>
<evidence type="ECO:0000256" key="5">
    <source>
        <dbReference type="ARBA" id="ARBA00022723"/>
    </source>
</evidence>
<dbReference type="PROSITE" id="PS51423">
    <property type="entry name" value="MIRO"/>
    <property type="match status" value="2"/>
</dbReference>
<feature type="transmembrane region" description="Helical" evidence="16">
    <location>
        <begin position="612"/>
        <end position="633"/>
    </location>
</feature>
<dbReference type="GO" id="GO:0007005">
    <property type="term" value="P:mitochondrion organization"/>
    <property type="evidence" value="ECO:0007669"/>
    <property type="project" value="InterPro"/>
</dbReference>